<proteinExistence type="predicted"/>
<reference evidence="2" key="1">
    <citation type="submission" date="2010-05" db="EMBL/GenBank/DDBJ databases">
        <title>The Genome Sequence of Magnaporthe poae strain ATCC 64411.</title>
        <authorList>
            <consortium name="The Broad Institute Genome Sequencing Platform"/>
            <consortium name="Broad Institute Genome Sequencing Center for Infectious Disease"/>
            <person name="Ma L.-J."/>
            <person name="Dead R."/>
            <person name="Young S."/>
            <person name="Zeng Q."/>
            <person name="Koehrsen M."/>
            <person name="Alvarado L."/>
            <person name="Berlin A."/>
            <person name="Chapman S.B."/>
            <person name="Chen Z."/>
            <person name="Freedman E."/>
            <person name="Gellesch M."/>
            <person name="Goldberg J."/>
            <person name="Griggs A."/>
            <person name="Gujja S."/>
            <person name="Heilman E.R."/>
            <person name="Heiman D."/>
            <person name="Hepburn T."/>
            <person name="Howarth C."/>
            <person name="Jen D."/>
            <person name="Larson L."/>
            <person name="Mehta T."/>
            <person name="Neiman D."/>
            <person name="Pearson M."/>
            <person name="Roberts A."/>
            <person name="Saif S."/>
            <person name="Shea T."/>
            <person name="Shenoy N."/>
            <person name="Sisk P."/>
            <person name="Stolte C."/>
            <person name="Sykes S."/>
            <person name="Walk T."/>
            <person name="White J."/>
            <person name="Yandava C."/>
            <person name="Haas B."/>
            <person name="Nusbaum C."/>
            <person name="Birren B."/>
        </authorList>
    </citation>
    <scope>NUCLEOTIDE SEQUENCE</scope>
    <source>
        <strain evidence="2">ATCC 64411</strain>
    </source>
</reference>
<dbReference type="eggNOG" id="ENOG502RNB7">
    <property type="taxonomic scope" value="Eukaryota"/>
</dbReference>
<sequence length="329" mass="34397">MLTTCRGGTQPRCAASGAEEFDPRLLTGWYSGLEAWKGAANEGPTTTPAQAPQPQGQGLCGQSIEPDLFISVQTGTHHGKCTPGRHPAGCTARKAACAAVVDARPAVQTTLTSRDYLERNGLRWAPALDQHGGPGCTSLVVTRGRGSSHEPCQIVALVVDNLAPEVDMLLCQKDAVRVGYAPALQYDEHTVAPLGNHASTDHGSSCGCCMDSMPVDIRGLPPAPYPRPIPPAPPAMGSQPFNGSGVMSTTGSLGDPTIPAGDLPLDYPPPPSASGSGTNFVAAAVDPFTGYGDTSGKELTDEELWNWINGGGDDNHNHNHREHEEPRAL</sequence>
<dbReference type="EMBL" id="GL876969">
    <property type="protein sequence ID" value="KLU86370.1"/>
    <property type="molecule type" value="Genomic_DNA"/>
</dbReference>
<protein>
    <submittedName>
        <fullName evidence="2 3">Uncharacterized protein</fullName>
    </submittedName>
</protein>
<gene>
    <name evidence="2" type="ORF">MAPG_05384</name>
</gene>
<evidence type="ECO:0000313" key="2">
    <source>
        <dbReference type="EMBL" id="KLU86370.1"/>
    </source>
</evidence>
<reference evidence="3" key="4">
    <citation type="journal article" date="2015" name="G3 (Bethesda)">
        <title>Genome sequences of three phytopathogenic species of the Magnaporthaceae family of fungi.</title>
        <authorList>
            <person name="Okagaki L.H."/>
            <person name="Nunes C.C."/>
            <person name="Sailsbery J."/>
            <person name="Clay B."/>
            <person name="Brown D."/>
            <person name="John T."/>
            <person name="Oh Y."/>
            <person name="Young N."/>
            <person name="Fitzgerald M."/>
            <person name="Haas B.J."/>
            <person name="Zeng Q."/>
            <person name="Young S."/>
            <person name="Adiconis X."/>
            <person name="Fan L."/>
            <person name="Levin J.Z."/>
            <person name="Mitchell T.K."/>
            <person name="Okubara P.A."/>
            <person name="Farman M.L."/>
            <person name="Kohn L.M."/>
            <person name="Birren B."/>
            <person name="Ma L.-J."/>
            <person name="Dean R.A."/>
        </authorList>
    </citation>
    <scope>NUCLEOTIDE SEQUENCE</scope>
    <source>
        <strain evidence="3">ATCC 64411 / 73-15</strain>
    </source>
</reference>
<evidence type="ECO:0000313" key="4">
    <source>
        <dbReference type="Proteomes" id="UP000011715"/>
    </source>
</evidence>
<name>A0A0C4DZ91_MAGP6</name>
<dbReference type="VEuPathDB" id="FungiDB:MAPG_05384"/>
<keyword evidence="4" id="KW-1185">Reference proteome</keyword>
<reference evidence="3" key="5">
    <citation type="submission" date="2015-06" db="UniProtKB">
        <authorList>
            <consortium name="EnsemblFungi"/>
        </authorList>
    </citation>
    <scope>IDENTIFICATION</scope>
    <source>
        <strain evidence="3">ATCC 64411</strain>
    </source>
</reference>
<evidence type="ECO:0000256" key="1">
    <source>
        <dbReference type="SAM" id="MobiDB-lite"/>
    </source>
</evidence>
<dbReference type="EnsemblFungi" id="MAPG_05384T0">
    <property type="protein sequence ID" value="MAPG_05384T0"/>
    <property type="gene ID" value="MAPG_05384"/>
</dbReference>
<feature type="region of interest" description="Disordered" evidence="1">
    <location>
        <begin position="310"/>
        <end position="329"/>
    </location>
</feature>
<feature type="compositionally biased region" description="Low complexity" evidence="1">
    <location>
        <begin position="43"/>
        <end position="57"/>
    </location>
</feature>
<dbReference type="AlphaFoldDB" id="A0A0C4DZ91"/>
<dbReference type="EMBL" id="ADBL01001278">
    <property type="status" value="NOT_ANNOTATED_CDS"/>
    <property type="molecule type" value="Genomic_DNA"/>
</dbReference>
<feature type="compositionally biased region" description="Basic and acidic residues" evidence="1">
    <location>
        <begin position="313"/>
        <end position="329"/>
    </location>
</feature>
<reference evidence="4" key="2">
    <citation type="submission" date="2010-05" db="EMBL/GenBank/DDBJ databases">
        <title>The genome sequence of Magnaporthe poae strain ATCC 64411.</title>
        <authorList>
            <person name="Ma L.-J."/>
            <person name="Dead R."/>
            <person name="Young S."/>
            <person name="Zeng Q."/>
            <person name="Koehrsen M."/>
            <person name="Alvarado L."/>
            <person name="Berlin A."/>
            <person name="Chapman S.B."/>
            <person name="Chen Z."/>
            <person name="Freedman E."/>
            <person name="Gellesch M."/>
            <person name="Goldberg J."/>
            <person name="Griggs A."/>
            <person name="Gujja S."/>
            <person name="Heilman E.R."/>
            <person name="Heiman D."/>
            <person name="Hepburn T."/>
            <person name="Howarth C."/>
            <person name="Jen D."/>
            <person name="Larson L."/>
            <person name="Mehta T."/>
            <person name="Neiman D."/>
            <person name="Pearson M."/>
            <person name="Roberts A."/>
            <person name="Saif S."/>
            <person name="Shea T."/>
            <person name="Shenoy N."/>
            <person name="Sisk P."/>
            <person name="Stolte C."/>
            <person name="Sykes S."/>
            <person name="Walk T."/>
            <person name="White J."/>
            <person name="Yandava C."/>
            <person name="Haas B."/>
            <person name="Nusbaum C."/>
            <person name="Birren B."/>
        </authorList>
    </citation>
    <scope>NUCLEOTIDE SEQUENCE [LARGE SCALE GENOMIC DNA]</scope>
    <source>
        <strain evidence="4">ATCC 64411 / 73-15</strain>
    </source>
</reference>
<dbReference type="Proteomes" id="UP000011715">
    <property type="component" value="Unassembled WGS sequence"/>
</dbReference>
<evidence type="ECO:0000313" key="3">
    <source>
        <dbReference type="EnsemblFungi" id="MAPG_05384T0"/>
    </source>
</evidence>
<reference evidence="2" key="3">
    <citation type="submission" date="2011-03" db="EMBL/GenBank/DDBJ databases">
        <title>Annotation of Magnaporthe poae ATCC 64411.</title>
        <authorList>
            <person name="Ma L.-J."/>
            <person name="Dead R."/>
            <person name="Young S.K."/>
            <person name="Zeng Q."/>
            <person name="Gargeya S."/>
            <person name="Fitzgerald M."/>
            <person name="Haas B."/>
            <person name="Abouelleil A."/>
            <person name="Alvarado L."/>
            <person name="Arachchi H.M."/>
            <person name="Berlin A."/>
            <person name="Brown A."/>
            <person name="Chapman S.B."/>
            <person name="Chen Z."/>
            <person name="Dunbar C."/>
            <person name="Freedman E."/>
            <person name="Gearin G."/>
            <person name="Gellesch M."/>
            <person name="Goldberg J."/>
            <person name="Griggs A."/>
            <person name="Gujja S."/>
            <person name="Heiman D."/>
            <person name="Howarth C."/>
            <person name="Larson L."/>
            <person name="Lui A."/>
            <person name="MacDonald P.J.P."/>
            <person name="Mehta T."/>
            <person name="Montmayeur A."/>
            <person name="Murphy C."/>
            <person name="Neiman D."/>
            <person name="Pearson M."/>
            <person name="Priest M."/>
            <person name="Roberts A."/>
            <person name="Saif S."/>
            <person name="Shea T."/>
            <person name="Shenoy N."/>
            <person name="Sisk P."/>
            <person name="Stolte C."/>
            <person name="Sykes S."/>
            <person name="Yandava C."/>
            <person name="Wortman J."/>
            <person name="Nusbaum C."/>
            <person name="Birren B."/>
        </authorList>
    </citation>
    <scope>NUCLEOTIDE SEQUENCE</scope>
    <source>
        <strain evidence="2">ATCC 64411</strain>
    </source>
</reference>
<organism evidence="3 4">
    <name type="scientific">Magnaporthiopsis poae (strain ATCC 64411 / 73-15)</name>
    <name type="common">Kentucky bluegrass fungus</name>
    <name type="synonym">Magnaporthe poae</name>
    <dbReference type="NCBI Taxonomy" id="644358"/>
    <lineage>
        <taxon>Eukaryota</taxon>
        <taxon>Fungi</taxon>
        <taxon>Dikarya</taxon>
        <taxon>Ascomycota</taxon>
        <taxon>Pezizomycotina</taxon>
        <taxon>Sordariomycetes</taxon>
        <taxon>Sordariomycetidae</taxon>
        <taxon>Magnaporthales</taxon>
        <taxon>Magnaporthaceae</taxon>
        <taxon>Magnaporthiopsis</taxon>
    </lineage>
</organism>
<feature type="region of interest" description="Disordered" evidence="1">
    <location>
        <begin position="38"/>
        <end position="58"/>
    </location>
</feature>
<accession>A0A0C4DZ91</accession>